<dbReference type="PRINTS" id="PR00368">
    <property type="entry name" value="FADPNR"/>
</dbReference>
<evidence type="ECO:0000256" key="4">
    <source>
        <dbReference type="ARBA" id="ARBA00023002"/>
    </source>
</evidence>
<dbReference type="InterPro" id="IPR050446">
    <property type="entry name" value="FAD-oxidoreductase/Apoptosis"/>
</dbReference>
<feature type="domain" description="Reductase C-terminal" evidence="6">
    <location>
        <begin position="321"/>
        <end position="405"/>
    </location>
</feature>
<dbReference type="PANTHER" id="PTHR43557:SF2">
    <property type="entry name" value="RIESKE DOMAIN-CONTAINING PROTEIN-RELATED"/>
    <property type="match status" value="1"/>
</dbReference>
<keyword evidence="3" id="KW-0274">FAD</keyword>
<name>A0A1G8KHX9_9BACI</name>
<dbReference type="Pfam" id="PF07992">
    <property type="entry name" value="Pyr_redox_2"/>
    <property type="match status" value="1"/>
</dbReference>
<dbReference type="AlphaFoldDB" id="A0A1G8KHX9"/>
<protein>
    <submittedName>
        <fullName evidence="7">3-phenylpropionate/trans-cinnamate dioxygenase ferredoxin reductase subunit</fullName>
    </submittedName>
</protein>
<keyword evidence="8" id="KW-1185">Reference proteome</keyword>
<dbReference type="SUPFAM" id="SSF51905">
    <property type="entry name" value="FAD/NAD(P)-binding domain"/>
    <property type="match status" value="2"/>
</dbReference>
<dbReference type="InterPro" id="IPR023753">
    <property type="entry name" value="FAD/NAD-binding_dom"/>
</dbReference>
<evidence type="ECO:0000256" key="1">
    <source>
        <dbReference type="ARBA" id="ARBA00001974"/>
    </source>
</evidence>
<dbReference type="PRINTS" id="PR00411">
    <property type="entry name" value="PNDRDTASEI"/>
</dbReference>
<dbReference type="GO" id="GO:0016651">
    <property type="term" value="F:oxidoreductase activity, acting on NAD(P)H"/>
    <property type="evidence" value="ECO:0007669"/>
    <property type="project" value="TreeGrafter"/>
</dbReference>
<accession>A0A1G8KHX9</accession>
<dbReference type="InterPro" id="IPR028202">
    <property type="entry name" value="Reductase_C"/>
</dbReference>
<keyword evidence="4" id="KW-0560">Oxidoreductase</keyword>
<organism evidence="7 8">
    <name type="scientific">Natribacillus halophilus</name>
    <dbReference type="NCBI Taxonomy" id="549003"/>
    <lineage>
        <taxon>Bacteria</taxon>
        <taxon>Bacillati</taxon>
        <taxon>Bacillota</taxon>
        <taxon>Bacilli</taxon>
        <taxon>Bacillales</taxon>
        <taxon>Bacillaceae</taxon>
        <taxon>Natribacillus</taxon>
    </lineage>
</organism>
<evidence type="ECO:0000259" key="6">
    <source>
        <dbReference type="Pfam" id="PF14759"/>
    </source>
</evidence>
<keyword evidence="2" id="KW-0285">Flavoprotein</keyword>
<dbReference type="OrthoDB" id="9792592at2"/>
<feature type="domain" description="FAD/NAD(P)-binding" evidence="5">
    <location>
        <begin position="6"/>
        <end position="301"/>
    </location>
</feature>
<dbReference type="PANTHER" id="PTHR43557">
    <property type="entry name" value="APOPTOSIS-INDUCING FACTOR 1"/>
    <property type="match status" value="1"/>
</dbReference>
<dbReference type="Proteomes" id="UP000198853">
    <property type="component" value="Unassembled WGS sequence"/>
</dbReference>
<dbReference type="InterPro" id="IPR016156">
    <property type="entry name" value="FAD/NAD-linked_Rdtase_dimer_sf"/>
</dbReference>
<dbReference type="GO" id="GO:0005737">
    <property type="term" value="C:cytoplasm"/>
    <property type="evidence" value="ECO:0007669"/>
    <property type="project" value="TreeGrafter"/>
</dbReference>
<gene>
    <name evidence="7" type="ORF">SAMN04488123_102116</name>
</gene>
<reference evidence="7 8" key="1">
    <citation type="submission" date="2016-10" db="EMBL/GenBank/DDBJ databases">
        <authorList>
            <person name="de Groot N.N."/>
        </authorList>
    </citation>
    <scope>NUCLEOTIDE SEQUENCE [LARGE SCALE GENOMIC DNA]</scope>
    <source>
        <strain evidence="7 8">DSM 21771</strain>
    </source>
</reference>
<dbReference type="Gene3D" id="3.30.390.30">
    <property type="match status" value="1"/>
</dbReference>
<dbReference type="InterPro" id="IPR036188">
    <property type="entry name" value="FAD/NAD-bd_sf"/>
</dbReference>
<evidence type="ECO:0000259" key="5">
    <source>
        <dbReference type="Pfam" id="PF07992"/>
    </source>
</evidence>
<sequence length="407" mass="46346">MNINEQYIIIGAGVSGVNAAATLRFEGFEGRVILIDKDHEFPYDRPPLSKDYLSGKIKEEDISLRAHEFFEKNNIELKLGKKVIDIDFDDQYIKLDDNEVIPWDKVLIAMGSKLRRLKIPGRELDNIYYLKTKKDAQQMKKDLKYVDDVVIIGAGFIGSEVAATCRQLGKKVTLIEAETVPLSKILGDYVGNFISDIHHSNGVRLLTNELVTEFKGTKKIEQVVTNTGKQIECQAVVVGVGVELDLSLFDGTKIKVEDGIEVDEYCESNIPGVFASGDCALWPYNGERIRVEHWNHAMNQGITAAKNMMNGKSEIYNTIPYFWSDQHDLKIQYLGFSKDWEKTVLRGSLEKQEFTMFYLNDNKIVSALFVNNPRNVLPTRKFMMRNTKIENISNLADEKRNIKKAFK</sequence>
<dbReference type="EMBL" id="FNEN01000002">
    <property type="protein sequence ID" value="SDI43063.1"/>
    <property type="molecule type" value="Genomic_DNA"/>
</dbReference>
<proteinExistence type="predicted"/>
<evidence type="ECO:0000256" key="3">
    <source>
        <dbReference type="ARBA" id="ARBA00022827"/>
    </source>
</evidence>
<dbReference type="Pfam" id="PF14759">
    <property type="entry name" value="Reductase_C"/>
    <property type="match status" value="1"/>
</dbReference>
<dbReference type="GO" id="GO:0051213">
    <property type="term" value="F:dioxygenase activity"/>
    <property type="evidence" value="ECO:0007669"/>
    <property type="project" value="UniProtKB-KW"/>
</dbReference>
<comment type="cofactor">
    <cofactor evidence="1">
        <name>FAD</name>
        <dbReference type="ChEBI" id="CHEBI:57692"/>
    </cofactor>
</comment>
<evidence type="ECO:0000313" key="8">
    <source>
        <dbReference type="Proteomes" id="UP000198853"/>
    </source>
</evidence>
<evidence type="ECO:0000256" key="2">
    <source>
        <dbReference type="ARBA" id="ARBA00022630"/>
    </source>
</evidence>
<evidence type="ECO:0000313" key="7">
    <source>
        <dbReference type="EMBL" id="SDI43063.1"/>
    </source>
</evidence>
<dbReference type="SUPFAM" id="SSF55424">
    <property type="entry name" value="FAD/NAD-linked reductases, dimerisation (C-terminal) domain"/>
    <property type="match status" value="1"/>
</dbReference>
<dbReference type="RefSeq" id="WP_090396039.1">
    <property type="nucleotide sequence ID" value="NZ_FNEN01000002.1"/>
</dbReference>
<keyword evidence="7" id="KW-0223">Dioxygenase</keyword>
<dbReference type="Gene3D" id="3.50.50.60">
    <property type="entry name" value="FAD/NAD(P)-binding domain"/>
    <property type="match status" value="2"/>
</dbReference>